<sequence>MGTRHGFRAAATAASAVGALLLTRRLTQTWGTWVGEHECVLPGDDLVPEAGAVVATRAVTVDAPPARVWPWLVQIGQGRGGFYSYDVLENLVGLGIRSADTVEERWQALAVGDEVRLADEVALRVALLEPGSHLVLLGAPEPGKAAVMPFRFSWAFVVRALPPGDDGRARSRLIVRERYAPRGVVGRAVVEAVQPVSFLMTQRMLRGVRARAERR</sequence>
<evidence type="ECO:0000313" key="2">
    <source>
        <dbReference type="Proteomes" id="UP000440668"/>
    </source>
</evidence>
<name>A0A6N7ZJF4_9MICO</name>
<organism evidence="1 2">
    <name type="scientific">Cellulosimicrobium composti</name>
    <dbReference type="NCBI Taxonomy" id="2672572"/>
    <lineage>
        <taxon>Bacteria</taxon>
        <taxon>Bacillati</taxon>
        <taxon>Actinomycetota</taxon>
        <taxon>Actinomycetes</taxon>
        <taxon>Micrococcales</taxon>
        <taxon>Promicromonosporaceae</taxon>
        <taxon>Cellulosimicrobium</taxon>
    </lineage>
</organism>
<gene>
    <name evidence="1" type="ORF">GJV82_11865</name>
</gene>
<evidence type="ECO:0000313" key="1">
    <source>
        <dbReference type="EMBL" id="MTG89634.1"/>
    </source>
</evidence>
<protein>
    <submittedName>
        <fullName evidence="1">SRPBCC family protein</fullName>
    </submittedName>
</protein>
<dbReference type="AlphaFoldDB" id="A0A6N7ZJF4"/>
<dbReference type="SUPFAM" id="SSF55961">
    <property type="entry name" value="Bet v1-like"/>
    <property type="match status" value="1"/>
</dbReference>
<dbReference type="EMBL" id="WMKA01000026">
    <property type="protein sequence ID" value="MTG89634.1"/>
    <property type="molecule type" value="Genomic_DNA"/>
</dbReference>
<proteinExistence type="predicted"/>
<dbReference type="RefSeq" id="WP_115941937.1">
    <property type="nucleotide sequence ID" value="NZ_JBISAF010000001.1"/>
</dbReference>
<reference evidence="1 2" key="1">
    <citation type="submission" date="2019-11" db="EMBL/GenBank/DDBJ databases">
        <title>Cellulosimicrobium composti sp. nov. isolated from a compost.</title>
        <authorList>
            <person name="Yang Y."/>
        </authorList>
    </citation>
    <scope>NUCLEOTIDE SEQUENCE [LARGE SCALE GENOMIC DNA]</scope>
    <source>
        <strain evidence="1 2">BIT-GX5</strain>
    </source>
</reference>
<accession>A0A6N7ZJF4</accession>
<comment type="caution">
    <text evidence="1">The sequence shown here is derived from an EMBL/GenBank/DDBJ whole genome shotgun (WGS) entry which is preliminary data.</text>
</comment>
<dbReference type="Proteomes" id="UP000440668">
    <property type="component" value="Unassembled WGS sequence"/>
</dbReference>